<dbReference type="Proteomes" id="UP000248706">
    <property type="component" value="Unassembled WGS sequence"/>
</dbReference>
<comment type="caution">
    <text evidence="1">The sequence shown here is derived from an EMBL/GenBank/DDBJ whole genome shotgun (WGS) entry which is preliminary data.</text>
</comment>
<reference evidence="1 2" key="1">
    <citation type="submission" date="2016-08" db="EMBL/GenBank/DDBJ databases">
        <title>Analysis of Carbohydrate Active Enzymes in Thermogemmatispora T81 Reveals Carbohydrate Degradation Ability.</title>
        <authorList>
            <person name="Tomazini A."/>
            <person name="Lal S."/>
            <person name="Stott M."/>
            <person name="Henrissat B."/>
            <person name="Polikarpov I."/>
            <person name="Sparling R."/>
            <person name="Levin D.B."/>
        </authorList>
    </citation>
    <scope>NUCLEOTIDE SEQUENCE [LARGE SCALE GENOMIC DNA]</scope>
    <source>
        <strain evidence="1 2">T81</strain>
    </source>
</reference>
<organism evidence="1 2">
    <name type="scientific">Thermogemmatispora tikiterensis</name>
    <dbReference type="NCBI Taxonomy" id="1825093"/>
    <lineage>
        <taxon>Bacteria</taxon>
        <taxon>Bacillati</taxon>
        <taxon>Chloroflexota</taxon>
        <taxon>Ktedonobacteria</taxon>
        <taxon>Thermogemmatisporales</taxon>
        <taxon>Thermogemmatisporaceae</taxon>
        <taxon>Thermogemmatispora</taxon>
    </lineage>
</organism>
<dbReference type="RefSeq" id="WP_112429069.1">
    <property type="nucleotide sequence ID" value="NZ_MCIF01000002.1"/>
</dbReference>
<accession>A0A328VJZ0</accession>
<dbReference type="OrthoDB" id="9922132at2"/>
<proteinExistence type="predicted"/>
<protein>
    <submittedName>
        <fullName evidence="1">Uncharacterized protein</fullName>
    </submittedName>
</protein>
<evidence type="ECO:0000313" key="1">
    <source>
        <dbReference type="EMBL" id="RAQ95923.1"/>
    </source>
</evidence>
<gene>
    <name evidence="1" type="ORF">A4R35_10285</name>
</gene>
<sequence length="173" mass="19716">MPLEAWPPYQGWPNRPTWDVFTTLTDEETRQPLEALAPDAFRLRQWLEEHVQRFLKGQETPRPVELLLTHWATDPARRIDWSRVAAAQREGADCSLTPLEAAAGEALRPIEQGLPSDPSLSLALWWDGLARRWAEQPELRLRPSPLGALARCIIDSSLQAIDWQRLAQALRGE</sequence>
<keyword evidence="2" id="KW-1185">Reference proteome</keyword>
<evidence type="ECO:0000313" key="2">
    <source>
        <dbReference type="Proteomes" id="UP000248706"/>
    </source>
</evidence>
<dbReference type="AlphaFoldDB" id="A0A328VJZ0"/>
<dbReference type="EMBL" id="MCIF01000002">
    <property type="protein sequence ID" value="RAQ95923.1"/>
    <property type="molecule type" value="Genomic_DNA"/>
</dbReference>
<name>A0A328VJZ0_9CHLR</name>